<evidence type="ECO:0000256" key="1">
    <source>
        <dbReference type="SAM" id="MobiDB-lite"/>
    </source>
</evidence>
<name>A0A653BXK2_CALMS</name>
<dbReference type="EMBL" id="CAACVG010006237">
    <property type="protein sequence ID" value="VEN40026.1"/>
    <property type="molecule type" value="Genomic_DNA"/>
</dbReference>
<keyword evidence="3" id="KW-1185">Reference proteome</keyword>
<gene>
    <name evidence="2" type="ORF">CALMAC_LOCUS4332</name>
</gene>
<sequence length="367" mass="42556">MKAKHLKLTKEWGQWGHHVDWRSTGLKRKRRNDLGPAKYSARNSLIQWTRPAYKGTNGSGLKVLCKKGSFTADNTTVEEAALDDQVVRIPLYRLNLNDFRKKYEVWLREQKSIESKNRTEVNKPQVKSRGKSKESTYKKTTERKSIERQKVNQHKLDRPGTHNAVKRNLKIKMFSKPKIASSLKQVKTLTKKKNVQSHARNGKINNPKDDKITKHDSKRKPSYESRKRKNNSAKKPVSRNCSIMNEAMYYLKIRNNGHISDLEHDLFNFKFSELVTQVKDVKLPSPTWKIKVMVKKGKVTSIIFTNKLELERSVSFYADKDTYKMVINNKPVALLGSPGLLNDLEDTEILLDIIQNIDPHNSMILYK</sequence>
<accession>A0A653BXK2</accession>
<evidence type="ECO:0000313" key="2">
    <source>
        <dbReference type="EMBL" id="VEN40026.1"/>
    </source>
</evidence>
<dbReference type="OrthoDB" id="7791654at2759"/>
<reference evidence="2 3" key="1">
    <citation type="submission" date="2019-01" db="EMBL/GenBank/DDBJ databases">
        <authorList>
            <person name="Sayadi A."/>
        </authorList>
    </citation>
    <scope>NUCLEOTIDE SEQUENCE [LARGE SCALE GENOMIC DNA]</scope>
</reference>
<feature type="compositionally biased region" description="Basic and acidic residues" evidence="1">
    <location>
        <begin position="206"/>
        <end position="225"/>
    </location>
</feature>
<feature type="region of interest" description="Disordered" evidence="1">
    <location>
        <begin position="117"/>
        <end position="238"/>
    </location>
</feature>
<dbReference type="Proteomes" id="UP000410492">
    <property type="component" value="Unassembled WGS sequence"/>
</dbReference>
<feature type="compositionally biased region" description="Basic and acidic residues" evidence="1">
    <location>
        <begin position="131"/>
        <end position="160"/>
    </location>
</feature>
<evidence type="ECO:0000313" key="3">
    <source>
        <dbReference type="Proteomes" id="UP000410492"/>
    </source>
</evidence>
<feature type="compositionally biased region" description="Basic residues" evidence="1">
    <location>
        <begin position="164"/>
        <end position="175"/>
    </location>
</feature>
<protein>
    <submittedName>
        <fullName evidence="2">Uncharacterized protein</fullName>
    </submittedName>
</protein>
<proteinExistence type="predicted"/>
<organism evidence="2 3">
    <name type="scientific">Callosobruchus maculatus</name>
    <name type="common">Southern cowpea weevil</name>
    <name type="synonym">Pulse bruchid</name>
    <dbReference type="NCBI Taxonomy" id="64391"/>
    <lineage>
        <taxon>Eukaryota</taxon>
        <taxon>Metazoa</taxon>
        <taxon>Ecdysozoa</taxon>
        <taxon>Arthropoda</taxon>
        <taxon>Hexapoda</taxon>
        <taxon>Insecta</taxon>
        <taxon>Pterygota</taxon>
        <taxon>Neoptera</taxon>
        <taxon>Endopterygota</taxon>
        <taxon>Coleoptera</taxon>
        <taxon>Polyphaga</taxon>
        <taxon>Cucujiformia</taxon>
        <taxon>Chrysomeloidea</taxon>
        <taxon>Chrysomelidae</taxon>
        <taxon>Bruchinae</taxon>
        <taxon>Bruchini</taxon>
        <taxon>Callosobruchus</taxon>
    </lineage>
</organism>
<dbReference type="AlphaFoldDB" id="A0A653BXK2"/>